<keyword evidence="1" id="KW-0813">Transport</keyword>
<dbReference type="GO" id="GO:0005886">
    <property type="term" value="C:plasma membrane"/>
    <property type="evidence" value="ECO:0007669"/>
    <property type="project" value="TreeGrafter"/>
</dbReference>
<dbReference type="Pfam" id="PF00005">
    <property type="entry name" value="ABC_tran"/>
    <property type="match status" value="1"/>
</dbReference>
<proteinExistence type="predicted"/>
<evidence type="ECO:0000259" key="4">
    <source>
        <dbReference type="PROSITE" id="PS50893"/>
    </source>
</evidence>
<dbReference type="PANTHER" id="PTHR24220:SF685">
    <property type="entry name" value="ABC TRANSPORTER RELATED"/>
    <property type="match status" value="1"/>
</dbReference>
<dbReference type="HOGENOM" id="CLU_000604_1_22_0"/>
<dbReference type="SMART" id="SM00382">
    <property type="entry name" value="AAA"/>
    <property type="match status" value="1"/>
</dbReference>
<evidence type="ECO:0000256" key="1">
    <source>
        <dbReference type="ARBA" id="ARBA00022448"/>
    </source>
</evidence>
<sequence length="246" mass="26272">MLERMPAAPTDALLTASNLRKTYPDPGGEVVALQGFSYTFPAGQITAIMGPSGSGKTTLLNLLAGLDTPTSGTVRLGGEVISALPENARAEVRLRRFGFVFQSYNLVAVLNAWQNVAFPMGLADVGAAERKARALALLKRFGLERRAHHLPHKLSGGERQRVSVARALANDPAVIFADEPTGNLDSKSGRVVIAALREAAQEGRTVILVTHDLRLVDEVDGVLELADGVLERVRPTKRRAQPVGAP</sequence>
<dbReference type="EMBL" id="CP002049">
    <property type="protein sequence ID" value="ADI15105.1"/>
    <property type="molecule type" value="Genomic_DNA"/>
</dbReference>
<dbReference type="InterPro" id="IPR017871">
    <property type="entry name" value="ABC_transporter-like_CS"/>
</dbReference>
<dbReference type="PROSITE" id="PS50893">
    <property type="entry name" value="ABC_TRANSPORTER_2"/>
    <property type="match status" value="1"/>
</dbReference>
<dbReference type="eggNOG" id="COG1136">
    <property type="taxonomic scope" value="Bacteria"/>
</dbReference>
<dbReference type="GO" id="GO:0005524">
    <property type="term" value="F:ATP binding"/>
    <property type="evidence" value="ECO:0007669"/>
    <property type="project" value="UniProtKB-KW"/>
</dbReference>
<evidence type="ECO:0000256" key="2">
    <source>
        <dbReference type="ARBA" id="ARBA00022741"/>
    </source>
</evidence>
<dbReference type="SUPFAM" id="SSF52540">
    <property type="entry name" value="P-loop containing nucleoside triphosphate hydrolases"/>
    <property type="match status" value="1"/>
</dbReference>
<dbReference type="GO" id="GO:0016887">
    <property type="term" value="F:ATP hydrolysis activity"/>
    <property type="evidence" value="ECO:0007669"/>
    <property type="project" value="InterPro"/>
</dbReference>
<dbReference type="InterPro" id="IPR017911">
    <property type="entry name" value="MacB-like_ATP-bd"/>
</dbReference>
<organism evidence="5 6">
    <name type="scientific">Truepera radiovictrix (strain DSM 17093 / CIP 108686 / LMG 22925 / RQ-24)</name>
    <dbReference type="NCBI Taxonomy" id="649638"/>
    <lineage>
        <taxon>Bacteria</taxon>
        <taxon>Thermotogati</taxon>
        <taxon>Deinococcota</taxon>
        <taxon>Deinococci</taxon>
        <taxon>Trueperales</taxon>
        <taxon>Trueperaceae</taxon>
        <taxon>Truepera</taxon>
    </lineage>
</organism>
<dbReference type="InterPro" id="IPR027417">
    <property type="entry name" value="P-loop_NTPase"/>
</dbReference>
<keyword evidence="6" id="KW-1185">Reference proteome</keyword>
<keyword evidence="2" id="KW-0547">Nucleotide-binding</keyword>
<dbReference type="CDD" id="cd03255">
    <property type="entry name" value="ABC_MJ0796_LolCDE_FtsE"/>
    <property type="match status" value="1"/>
</dbReference>
<dbReference type="InterPro" id="IPR015854">
    <property type="entry name" value="ABC_transpr_LolD-like"/>
</dbReference>
<dbReference type="GO" id="GO:0098796">
    <property type="term" value="C:membrane protein complex"/>
    <property type="evidence" value="ECO:0007669"/>
    <property type="project" value="UniProtKB-ARBA"/>
</dbReference>
<name>D7CQX1_TRURR</name>
<dbReference type="PANTHER" id="PTHR24220">
    <property type="entry name" value="IMPORT ATP-BINDING PROTEIN"/>
    <property type="match status" value="1"/>
</dbReference>
<reference evidence="5 6" key="2">
    <citation type="journal article" date="2011" name="Stand. Genomic Sci.">
        <title>Complete genome sequence of Truepera radiovictrix type strain (RQ-24).</title>
        <authorList>
            <person name="Ivanova N."/>
            <person name="Rohde C."/>
            <person name="Munk C."/>
            <person name="Nolan M."/>
            <person name="Lucas S."/>
            <person name="Del Rio T.G."/>
            <person name="Tice H."/>
            <person name="Deshpande S."/>
            <person name="Cheng J.F."/>
            <person name="Tapia R."/>
            <person name="Han C."/>
            <person name="Goodwin L."/>
            <person name="Pitluck S."/>
            <person name="Liolios K."/>
            <person name="Mavromatis K."/>
            <person name="Mikhailova N."/>
            <person name="Pati A."/>
            <person name="Chen A."/>
            <person name="Palaniappan K."/>
            <person name="Land M."/>
            <person name="Hauser L."/>
            <person name="Chang Y.J."/>
            <person name="Jeffries C.D."/>
            <person name="Brambilla E."/>
            <person name="Rohde M."/>
            <person name="Goker M."/>
            <person name="Tindall B.J."/>
            <person name="Woyke T."/>
            <person name="Bristow J."/>
            <person name="Eisen J.A."/>
            <person name="Markowitz V."/>
            <person name="Hugenholtz P."/>
            <person name="Kyrpides N.C."/>
            <person name="Klenk H.P."/>
            <person name="Lapidus A."/>
        </authorList>
    </citation>
    <scope>NUCLEOTIDE SEQUENCE [LARGE SCALE GENOMIC DNA]</scope>
    <source>
        <strain evidence="6">DSM 17093 / CIP 108686 / LMG 22925 / RQ-24</strain>
    </source>
</reference>
<dbReference type="Proteomes" id="UP000000379">
    <property type="component" value="Chromosome"/>
</dbReference>
<dbReference type="AlphaFoldDB" id="D7CQX1"/>
<evidence type="ECO:0000313" key="6">
    <source>
        <dbReference type="Proteomes" id="UP000000379"/>
    </source>
</evidence>
<dbReference type="PROSITE" id="PS00211">
    <property type="entry name" value="ABC_TRANSPORTER_1"/>
    <property type="match status" value="1"/>
</dbReference>
<gene>
    <name evidence="5" type="ordered locus">Trad_1991</name>
</gene>
<dbReference type="Gene3D" id="3.40.50.300">
    <property type="entry name" value="P-loop containing nucleotide triphosphate hydrolases"/>
    <property type="match status" value="1"/>
</dbReference>
<dbReference type="FunFam" id="3.40.50.300:FF:000032">
    <property type="entry name" value="Export ABC transporter ATP-binding protein"/>
    <property type="match status" value="1"/>
</dbReference>
<dbReference type="STRING" id="649638.Trad_1991"/>
<dbReference type="InterPro" id="IPR003593">
    <property type="entry name" value="AAA+_ATPase"/>
</dbReference>
<protein>
    <submittedName>
        <fullName evidence="5">ABC transporter related protein</fullName>
    </submittedName>
</protein>
<dbReference type="InterPro" id="IPR003439">
    <property type="entry name" value="ABC_transporter-like_ATP-bd"/>
</dbReference>
<feature type="domain" description="ABC transporter" evidence="4">
    <location>
        <begin position="14"/>
        <end position="243"/>
    </location>
</feature>
<reference evidence="6" key="1">
    <citation type="submission" date="2010-05" db="EMBL/GenBank/DDBJ databases">
        <title>The complete genome of Truepera radiovictris DSM 17093.</title>
        <authorList>
            <consortium name="US DOE Joint Genome Institute (JGI-PGF)"/>
            <person name="Lucas S."/>
            <person name="Copeland A."/>
            <person name="Lapidus A."/>
            <person name="Glavina del Rio T."/>
            <person name="Dalin E."/>
            <person name="Tice H."/>
            <person name="Bruce D."/>
            <person name="Goodwin L."/>
            <person name="Pitluck S."/>
            <person name="Kyrpides N."/>
            <person name="Mavromatis K."/>
            <person name="Ovchinnikova G."/>
            <person name="Munk A.C."/>
            <person name="Detter J.C."/>
            <person name="Han C."/>
            <person name="Tapia R."/>
            <person name="Land M."/>
            <person name="Hauser L."/>
            <person name="Markowitz V."/>
            <person name="Cheng J.-F."/>
            <person name="Hugenholtz P."/>
            <person name="Woyke T."/>
            <person name="Wu D."/>
            <person name="Tindall B."/>
            <person name="Pomrenke H.G."/>
            <person name="Brambilla E."/>
            <person name="Klenk H.-P."/>
            <person name="Eisen J.A."/>
        </authorList>
    </citation>
    <scope>NUCLEOTIDE SEQUENCE [LARGE SCALE GENOMIC DNA]</scope>
    <source>
        <strain evidence="6">DSM 17093 / CIP 108686 / LMG 22925 / RQ-24</strain>
    </source>
</reference>
<dbReference type="GO" id="GO:0022857">
    <property type="term" value="F:transmembrane transporter activity"/>
    <property type="evidence" value="ECO:0007669"/>
    <property type="project" value="TreeGrafter"/>
</dbReference>
<evidence type="ECO:0000256" key="3">
    <source>
        <dbReference type="ARBA" id="ARBA00022840"/>
    </source>
</evidence>
<dbReference type="KEGG" id="tra:Trad_1991"/>
<accession>D7CQX1</accession>
<evidence type="ECO:0000313" key="5">
    <source>
        <dbReference type="EMBL" id="ADI15105.1"/>
    </source>
</evidence>
<keyword evidence="3" id="KW-0067">ATP-binding</keyword>